<feature type="compositionally biased region" description="Basic and acidic residues" evidence="1">
    <location>
        <begin position="22"/>
        <end position="32"/>
    </location>
</feature>
<feature type="compositionally biased region" description="Basic residues" evidence="1">
    <location>
        <begin position="73"/>
        <end position="87"/>
    </location>
</feature>
<feature type="compositionally biased region" description="Basic residues" evidence="1">
    <location>
        <begin position="33"/>
        <end position="42"/>
    </location>
</feature>
<dbReference type="EMBL" id="CAWYQH010000024">
    <property type="protein sequence ID" value="CAK8675896.1"/>
    <property type="molecule type" value="Genomic_DNA"/>
</dbReference>
<name>A0ABP0F854_CLALP</name>
<feature type="compositionally biased region" description="Basic and acidic residues" evidence="1">
    <location>
        <begin position="445"/>
        <end position="463"/>
    </location>
</feature>
<keyword evidence="3" id="KW-1185">Reference proteome</keyword>
<feature type="compositionally biased region" description="Basic and acidic residues" evidence="1">
    <location>
        <begin position="499"/>
        <end position="508"/>
    </location>
</feature>
<feature type="compositionally biased region" description="Polar residues" evidence="1">
    <location>
        <begin position="464"/>
        <end position="476"/>
    </location>
</feature>
<feature type="region of interest" description="Disordered" evidence="1">
    <location>
        <begin position="16"/>
        <end position="87"/>
    </location>
</feature>
<feature type="region of interest" description="Disordered" evidence="1">
    <location>
        <begin position="373"/>
        <end position="549"/>
    </location>
</feature>
<feature type="compositionally biased region" description="Polar residues" evidence="1">
    <location>
        <begin position="310"/>
        <end position="319"/>
    </location>
</feature>
<feature type="region of interest" description="Disordered" evidence="1">
    <location>
        <begin position="229"/>
        <end position="253"/>
    </location>
</feature>
<organism evidence="2 3">
    <name type="scientific">Clavelina lepadiformis</name>
    <name type="common">Light-bulb sea squirt</name>
    <name type="synonym">Ascidia lepadiformis</name>
    <dbReference type="NCBI Taxonomy" id="159417"/>
    <lineage>
        <taxon>Eukaryota</taxon>
        <taxon>Metazoa</taxon>
        <taxon>Chordata</taxon>
        <taxon>Tunicata</taxon>
        <taxon>Ascidiacea</taxon>
        <taxon>Aplousobranchia</taxon>
        <taxon>Clavelinidae</taxon>
        <taxon>Clavelina</taxon>
    </lineage>
</organism>
<sequence length="885" mass="99896">MEPVRETMLATVEDNTVEQNEVDEHPTTDIQRKVKKTQKARKTIGYGKPRDSIILSNPIGQSSSHEVVPATTQRRKMTARKSIRSKKSQAKVMVQKENTATVSKVASENVQAANVTHERLSSPERNNAGQAISNQRDVLKINNTSPEMIKETNIEMDSTIISDTQKIEPQAQEMQNFPNTSTSFTSSHIKSDVIKRKKKKRSVFERMEEEAESFVMYNEHTGVMENEKSIHSKQRHRLRSSTSFSTVKDDEVASIPRKARRGASNILPTRTNEANSDVDHTIAIEKSVKHVQKENLRESDMNRNIRFSEQRNSSRSSKQQTKRFIKATKSAIDDNNNQSDVLEKATATTAEGDQMKTKTKTVKALSTRYHYNTNQANVSSASSQFATSSKKPRKRSKRKSHLQQTMAEGEVFVSHVENDSGASSDEILKQRRSYLRHSTSSNQTVRKESNVSKHLRTIPERASDSNYLVSSASSVEQARKPKKRSKAIIDSDDNVDADITGHNKEMINKRPPFPTAVNSTARARKRGTTVRSRSKPSSIHDITTSDKDDQLVDQTYPRKNLINKDITRNSTNGSGNLRFSDAVNQNQGTISTMNRETETSDSLITKSIVKFKSNKANKTSGQLEKDKSAASNSQTNIYLTAKDTSTLFSRPHQKVYHHSTQEDDTFLRTDQDVHLHNLNIVKRQCNYLTSPLMFGASLKHRYETLASEGSSFSSEQPLPESVINKVLKKYNKKLLCFNHERNELVEKMQEKAATILDQVSMTKATTSSKKYWDKISSELNYSIPSDFPVECAATQSQYQEYMQLASDIESLHEQRKQKQVTLKNIWHLVQGLDKLKTADDRYVAAKITNSCLAKEHFEKLASAVSDARTVAGVFVGGKEYLEPED</sequence>
<protein>
    <submittedName>
        <fullName evidence="2">Uncharacterized protein</fullName>
    </submittedName>
</protein>
<gene>
    <name evidence="2" type="ORF">CVLEPA_LOCUS5420</name>
</gene>
<comment type="caution">
    <text evidence="2">The sequence shown here is derived from an EMBL/GenBank/DDBJ whole genome shotgun (WGS) entry which is preliminary data.</text>
</comment>
<feature type="compositionally biased region" description="Basic residues" evidence="1">
    <location>
        <begin position="390"/>
        <end position="401"/>
    </location>
</feature>
<reference evidence="2 3" key="1">
    <citation type="submission" date="2024-02" db="EMBL/GenBank/DDBJ databases">
        <authorList>
            <person name="Daric V."/>
            <person name="Darras S."/>
        </authorList>
    </citation>
    <scope>NUCLEOTIDE SEQUENCE [LARGE SCALE GENOMIC DNA]</scope>
</reference>
<feature type="region of interest" description="Disordered" evidence="1">
    <location>
        <begin position="295"/>
        <end position="324"/>
    </location>
</feature>
<feature type="compositionally biased region" description="Basic and acidic residues" evidence="1">
    <location>
        <begin position="295"/>
        <end position="309"/>
    </location>
</feature>
<feature type="compositionally biased region" description="Basic residues" evidence="1">
    <location>
        <begin position="522"/>
        <end position="534"/>
    </location>
</feature>
<evidence type="ECO:0000313" key="3">
    <source>
        <dbReference type="Proteomes" id="UP001642483"/>
    </source>
</evidence>
<proteinExistence type="predicted"/>
<feature type="compositionally biased region" description="Polar residues" evidence="1">
    <location>
        <begin position="54"/>
        <end position="65"/>
    </location>
</feature>
<dbReference type="Proteomes" id="UP001642483">
    <property type="component" value="Unassembled WGS sequence"/>
</dbReference>
<evidence type="ECO:0000313" key="2">
    <source>
        <dbReference type="EMBL" id="CAK8675896.1"/>
    </source>
</evidence>
<accession>A0ABP0F854</accession>
<feature type="compositionally biased region" description="Low complexity" evidence="1">
    <location>
        <begin position="379"/>
        <end position="389"/>
    </location>
</feature>
<evidence type="ECO:0000256" key="1">
    <source>
        <dbReference type="SAM" id="MobiDB-lite"/>
    </source>
</evidence>